<keyword evidence="4" id="KW-1185">Reference proteome</keyword>
<evidence type="ECO:0000313" key="4">
    <source>
        <dbReference type="Proteomes" id="UP000694408"/>
    </source>
</evidence>
<keyword evidence="1" id="KW-0175">Coiled coil</keyword>
<organism evidence="3 4">
    <name type="scientific">Junco hyemalis</name>
    <name type="common">Dark-eyed junco</name>
    <dbReference type="NCBI Taxonomy" id="40217"/>
    <lineage>
        <taxon>Eukaryota</taxon>
        <taxon>Metazoa</taxon>
        <taxon>Chordata</taxon>
        <taxon>Craniata</taxon>
        <taxon>Vertebrata</taxon>
        <taxon>Euteleostomi</taxon>
        <taxon>Archelosauria</taxon>
        <taxon>Archosauria</taxon>
        <taxon>Dinosauria</taxon>
        <taxon>Saurischia</taxon>
        <taxon>Theropoda</taxon>
        <taxon>Coelurosauria</taxon>
        <taxon>Aves</taxon>
        <taxon>Neognathae</taxon>
        <taxon>Neoaves</taxon>
        <taxon>Telluraves</taxon>
        <taxon>Australaves</taxon>
        <taxon>Passeriformes</taxon>
        <taxon>Passerellidae</taxon>
        <taxon>Junco</taxon>
    </lineage>
</organism>
<reference evidence="3" key="2">
    <citation type="submission" date="2025-09" db="UniProtKB">
        <authorList>
            <consortium name="Ensembl"/>
        </authorList>
    </citation>
    <scope>IDENTIFICATION</scope>
</reference>
<dbReference type="Gene3D" id="1.20.5.110">
    <property type="match status" value="1"/>
</dbReference>
<evidence type="ECO:0000259" key="2">
    <source>
        <dbReference type="Pfam" id="PF05739"/>
    </source>
</evidence>
<sequence length="78" mass="8522">MAILGPETFQTGLYWSVLVQGDVIDRVEQHVLHSGAHLEKGRGHLQGAGRRQKAARKVTGIKLVYIGLYWEGLVLAAG</sequence>
<reference evidence="3" key="1">
    <citation type="submission" date="2025-08" db="UniProtKB">
        <authorList>
            <consortium name="Ensembl"/>
        </authorList>
    </citation>
    <scope>IDENTIFICATION</scope>
</reference>
<evidence type="ECO:0000313" key="3">
    <source>
        <dbReference type="Ensembl" id="ENSJHYP00000009575.1"/>
    </source>
</evidence>
<accession>A0A8C5IXJ3</accession>
<dbReference type="Proteomes" id="UP000694408">
    <property type="component" value="Unplaced"/>
</dbReference>
<dbReference type="Pfam" id="PF05739">
    <property type="entry name" value="SNARE"/>
    <property type="match status" value="1"/>
</dbReference>
<evidence type="ECO:0000256" key="1">
    <source>
        <dbReference type="ARBA" id="ARBA00023054"/>
    </source>
</evidence>
<proteinExistence type="predicted"/>
<dbReference type="Ensembl" id="ENSJHYT00000011593.1">
    <property type="protein sequence ID" value="ENSJHYP00000009575.1"/>
    <property type="gene ID" value="ENSJHYG00000007551.1"/>
</dbReference>
<dbReference type="AlphaFoldDB" id="A0A8C5IXJ3"/>
<name>A0A8C5IXJ3_JUNHY</name>
<feature type="domain" description="T-SNARE coiled-coil homology" evidence="2">
    <location>
        <begin position="23"/>
        <end position="59"/>
    </location>
</feature>
<dbReference type="InterPro" id="IPR000727">
    <property type="entry name" value="T_SNARE_dom"/>
</dbReference>
<protein>
    <recommendedName>
        <fullName evidence="2">t-SNARE coiled-coil homology domain-containing protein</fullName>
    </recommendedName>
</protein>